<sequence>MNRMVALLLAAVIAVTYAEEDLIAVVRLTSFSTQNVTGDLKIVQSASNGPVTITGKIYGLSEGSHGFHVHEKGDLTMGCTSAGGHFNPDNVRIYIPQLRPFILRRVHVIFFHAIKRD</sequence>
<dbReference type="EMBL" id="JADYXP020000016">
    <property type="protein sequence ID" value="KAL0107900.1"/>
    <property type="molecule type" value="Genomic_DNA"/>
</dbReference>
<comment type="catalytic activity">
    <reaction evidence="6">
        <text>2 superoxide + 2 H(+) = H2O2 + O2</text>
        <dbReference type="Rhea" id="RHEA:20696"/>
        <dbReference type="ChEBI" id="CHEBI:15378"/>
        <dbReference type="ChEBI" id="CHEBI:15379"/>
        <dbReference type="ChEBI" id="CHEBI:16240"/>
        <dbReference type="ChEBI" id="CHEBI:18421"/>
        <dbReference type="EC" id="1.15.1.1"/>
    </reaction>
</comment>
<keyword evidence="7" id="KW-0732">Signal</keyword>
<dbReference type="InterPro" id="IPR001424">
    <property type="entry name" value="SOD_Cu_Zn_dom"/>
</dbReference>
<keyword evidence="5" id="KW-0560">Oxidoreductase</keyword>
<dbReference type="InterPro" id="IPR036423">
    <property type="entry name" value="SOD-like_Cu/Zn_dom_sf"/>
</dbReference>
<protein>
    <recommendedName>
        <fullName evidence="1">superoxide dismutase</fullName>
        <ecNumber evidence="1">1.15.1.1</ecNumber>
    </recommendedName>
</protein>
<feature type="domain" description="Superoxide dismutase copper/zinc binding" evidence="8">
    <location>
        <begin position="36"/>
        <end position="91"/>
    </location>
</feature>
<evidence type="ECO:0000256" key="2">
    <source>
        <dbReference type="ARBA" id="ARBA00022723"/>
    </source>
</evidence>
<evidence type="ECO:0000259" key="8">
    <source>
        <dbReference type="Pfam" id="PF00080"/>
    </source>
</evidence>
<dbReference type="Pfam" id="PF00080">
    <property type="entry name" value="Sod_Cu"/>
    <property type="match status" value="1"/>
</dbReference>
<dbReference type="Gene3D" id="2.60.40.200">
    <property type="entry name" value="Superoxide dismutase, copper/zinc binding domain"/>
    <property type="match status" value="1"/>
</dbReference>
<evidence type="ECO:0000256" key="4">
    <source>
        <dbReference type="ARBA" id="ARBA00022862"/>
    </source>
</evidence>
<organism evidence="9 10">
    <name type="scientific">Cardiocondyla obscurior</name>
    <dbReference type="NCBI Taxonomy" id="286306"/>
    <lineage>
        <taxon>Eukaryota</taxon>
        <taxon>Metazoa</taxon>
        <taxon>Ecdysozoa</taxon>
        <taxon>Arthropoda</taxon>
        <taxon>Hexapoda</taxon>
        <taxon>Insecta</taxon>
        <taxon>Pterygota</taxon>
        <taxon>Neoptera</taxon>
        <taxon>Endopterygota</taxon>
        <taxon>Hymenoptera</taxon>
        <taxon>Apocrita</taxon>
        <taxon>Aculeata</taxon>
        <taxon>Formicoidea</taxon>
        <taxon>Formicidae</taxon>
        <taxon>Myrmicinae</taxon>
        <taxon>Cardiocondyla</taxon>
    </lineage>
</organism>
<dbReference type="InterPro" id="IPR024134">
    <property type="entry name" value="SOD_Cu/Zn_/chaperone"/>
</dbReference>
<dbReference type="GO" id="GO:0005507">
    <property type="term" value="F:copper ion binding"/>
    <property type="evidence" value="ECO:0007669"/>
    <property type="project" value="InterPro"/>
</dbReference>
<name>A0AAW2EY55_9HYME</name>
<evidence type="ECO:0000256" key="1">
    <source>
        <dbReference type="ARBA" id="ARBA00012682"/>
    </source>
</evidence>
<comment type="caution">
    <text evidence="9">The sequence shown here is derived from an EMBL/GenBank/DDBJ whole genome shotgun (WGS) entry which is preliminary data.</text>
</comment>
<dbReference type="GO" id="GO:0004784">
    <property type="term" value="F:superoxide dismutase activity"/>
    <property type="evidence" value="ECO:0007669"/>
    <property type="project" value="UniProtKB-EC"/>
</dbReference>
<dbReference type="SUPFAM" id="SSF49329">
    <property type="entry name" value="Cu,Zn superoxide dismutase-like"/>
    <property type="match status" value="1"/>
</dbReference>
<keyword evidence="2" id="KW-0479">Metal-binding</keyword>
<evidence type="ECO:0000313" key="9">
    <source>
        <dbReference type="EMBL" id="KAL0107900.1"/>
    </source>
</evidence>
<dbReference type="Proteomes" id="UP001430953">
    <property type="component" value="Unassembled WGS sequence"/>
</dbReference>
<feature type="signal peptide" evidence="7">
    <location>
        <begin position="1"/>
        <end position="18"/>
    </location>
</feature>
<gene>
    <name evidence="9" type="ORF">PUN28_014874</name>
</gene>
<keyword evidence="10" id="KW-1185">Reference proteome</keyword>
<dbReference type="InterPro" id="IPR018152">
    <property type="entry name" value="SOD_Cu/Zn_BS"/>
</dbReference>
<evidence type="ECO:0000256" key="3">
    <source>
        <dbReference type="ARBA" id="ARBA00022833"/>
    </source>
</evidence>
<keyword evidence="4" id="KW-0049">Antioxidant</keyword>
<keyword evidence="3" id="KW-0862">Zinc</keyword>
<evidence type="ECO:0000256" key="5">
    <source>
        <dbReference type="ARBA" id="ARBA00023002"/>
    </source>
</evidence>
<dbReference type="PANTHER" id="PTHR10003">
    <property type="entry name" value="SUPEROXIDE DISMUTASE CU-ZN -RELATED"/>
    <property type="match status" value="1"/>
</dbReference>
<dbReference type="AlphaFoldDB" id="A0AAW2EY55"/>
<accession>A0AAW2EY55</accession>
<dbReference type="EC" id="1.15.1.1" evidence="1"/>
<reference evidence="9 10" key="1">
    <citation type="submission" date="2023-03" db="EMBL/GenBank/DDBJ databases">
        <title>High recombination rates correlate with genetic variation in Cardiocondyla obscurior ants.</title>
        <authorList>
            <person name="Errbii M."/>
        </authorList>
    </citation>
    <scope>NUCLEOTIDE SEQUENCE [LARGE SCALE GENOMIC DNA]</scope>
    <source>
        <strain evidence="9">Alpha-2009</strain>
        <tissue evidence="9">Whole body</tissue>
    </source>
</reference>
<evidence type="ECO:0000256" key="7">
    <source>
        <dbReference type="SAM" id="SignalP"/>
    </source>
</evidence>
<evidence type="ECO:0000256" key="6">
    <source>
        <dbReference type="ARBA" id="ARBA00049204"/>
    </source>
</evidence>
<dbReference type="PROSITE" id="PS00087">
    <property type="entry name" value="SOD_CU_ZN_1"/>
    <property type="match status" value="1"/>
</dbReference>
<proteinExistence type="predicted"/>
<feature type="chain" id="PRO_5043878694" description="superoxide dismutase" evidence="7">
    <location>
        <begin position="19"/>
        <end position="117"/>
    </location>
</feature>
<evidence type="ECO:0000313" key="10">
    <source>
        <dbReference type="Proteomes" id="UP001430953"/>
    </source>
</evidence>